<dbReference type="Pfam" id="PF00005">
    <property type="entry name" value="ABC_tran"/>
    <property type="match status" value="1"/>
</dbReference>
<protein>
    <submittedName>
        <fullName evidence="6">ABC transporter</fullName>
    </submittedName>
</protein>
<dbReference type="PATRIC" id="fig|1227492.4.peg.3795"/>
<dbReference type="InterPro" id="IPR003593">
    <property type="entry name" value="AAA+_ATPase"/>
</dbReference>
<dbReference type="Proteomes" id="UP000011693">
    <property type="component" value="Unassembled WGS sequence"/>
</dbReference>
<keyword evidence="7" id="KW-1185">Reference proteome</keyword>
<dbReference type="SUPFAM" id="SSF52540">
    <property type="entry name" value="P-loop containing nucleoside triphosphate hydrolases"/>
    <property type="match status" value="1"/>
</dbReference>
<feature type="compositionally biased region" description="Low complexity" evidence="4">
    <location>
        <begin position="1"/>
        <end position="22"/>
    </location>
</feature>
<evidence type="ECO:0000259" key="5">
    <source>
        <dbReference type="PROSITE" id="PS50893"/>
    </source>
</evidence>
<evidence type="ECO:0000313" key="6">
    <source>
        <dbReference type="EMBL" id="ELY93537.1"/>
    </source>
</evidence>
<proteinExistence type="predicted"/>
<accession>M0A6N3</accession>
<dbReference type="PANTHER" id="PTHR42939:SF1">
    <property type="entry name" value="ABC TRANSPORTER ATP-BINDING PROTEIN ALBC-RELATED"/>
    <property type="match status" value="1"/>
</dbReference>
<keyword evidence="3" id="KW-0067">ATP-binding</keyword>
<dbReference type="InterPro" id="IPR051782">
    <property type="entry name" value="ABC_Transporter_VariousFunc"/>
</dbReference>
<reference evidence="6 7" key="1">
    <citation type="journal article" date="2014" name="PLoS Genet.">
        <title>Phylogenetically driven sequencing of extremely halophilic archaea reveals strategies for static and dynamic osmo-response.</title>
        <authorList>
            <person name="Becker E.A."/>
            <person name="Seitzer P.M."/>
            <person name="Tritt A."/>
            <person name="Larsen D."/>
            <person name="Krusor M."/>
            <person name="Yao A.I."/>
            <person name="Wu D."/>
            <person name="Madern D."/>
            <person name="Eisen J.A."/>
            <person name="Darling A.E."/>
            <person name="Facciotti M.T."/>
        </authorList>
    </citation>
    <scope>NUCLEOTIDE SEQUENCE [LARGE SCALE GENOMIC DNA]</scope>
    <source>
        <strain evidence="6 7">JCM 10990</strain>
    </source>
</reference>
<dbReference type="PROSITE" id="PS50893">
    <property type="entry name" value="ABC_TRANSPORTER_2"/>
    <property type="match status" value="1"/>
</dbReference>
<keyword evidence="1" id="KW-0813">Transport</keyword>
<dbReference type="GO" id="GO:0016887">
    <property type="term" value="F:ATP hydrolysis activity"/>
    <property type="evidence" value="ECO:0007669"/>
    <property type="project" value="InterPro"/>
</dbReference>
<feature type="compositionally biased region" description="Basic and acidic residues" evidence="4">
    <location>
        <begin position="28"/>
        <end position="49"/>
    </location>
</feature>
<dbReference type="STRING" id="1227492.C482_19104"/>
<dbReference type="GO" id="GO:0005524">
    <property type="term" value="F:ATP binding"/>
    <property type="evidence" value="ECO:0007669"/>
    <property type="project" value="UniProtKB-KW"/>
</dbReference>
<gene>
    <name evidence="6" type="ORF">C482_19104</name>
</gene>
<dbReference type="InterPro" id="IPR027417">
    <property type="entry name" value="P-loop_NTPase"/>
</dbReference>
<keyword evidence="2" id="KW-0547">Nucleotide-binding</keyword>
<evidence type="ECO:0000256" key="2">
    <source>
        <dbReference type="ARBA" id="ARBA00022741"/>
    </source>
</evidence>
<evidence type="ECO:0000256" key="4">
    <source>
        <dbReference type="SAM" id="MobiDB-lite"/>
    </source>
</evidence>
<dbReference type="EMBL" id="AOIN01000098">
    <property type="protein sequence ID" value="ELY93537.1"/>
    <property type="molecule type" value="Genomic_DNA"/>
</dbReference>
<dbReference type="PANTHER" id="PTHR42939">
    <property type="entry name" value="ABC TRANSPORTER ATP-BINDING PROTEIN ALBC-RELATED"/>
    <property type="match status" value="1"/>
</dbReference>
<dbReference type="Gene3D" id="3.40.50.300">
    <property type="entry name" value="P-loop containing nucleotide triphosphate hydrolases"/>
    <property type="match status" value="1"/>
</dbReference>
<dbReference type="SMART" id="SM00382">
    <property type="entry name" value="AAA"/>
    <property type="match status" value="1"/>
</dbReference>
<comment type="caution">
    <text evidence="6">The sequence shown here is derived from an EMBL/GenBank/DDBJ whole genome shotgun (WGS) entry which is preliminary data.</text>
</comment>
<name>M0A6N3_9EURY</name>
<evidence type="ECO:0000256" key="1">
    <source>
        <dbReference type="ARBA" id="ARBA00022448"/>
    </source>
</evidence>
<sequence>MTDDSSQSTSSRSSPHASASPAGPVPEAKPKPSPKEEPHSESTTEREPESGLGSGPESTQTPILEATGLDHDYGAVSVLEDVSVSLQPETVTALVGPNGSGKTTLIRALAGLHEPTDGTVAYHGPDTARQIGYLPQQPSFRPGFTVIETLQFYASLVGAPNPEPTAQAHLDRVGLADAASRPVDALSGGMTRLLGIAQATIGDPPVVILDEPGSGLDPGMSMHVFDVAAELAADGMAVLLSSHDLELVERVADEVLLLDDGQIIQRGSTVDLQRRLNADSLWDVYRNATGGDTDTVTVQGEST</sequence>
<dbReference type="RefSeq" id="WP_006169348.1">
    <property type="nucleotide sequence ID" value="NZ_AOIN01000098.1"/>
</dbReference>
<feature type="region of interest" description="Disordered" evidence="4">
    <location>
        <begin position="1"/>
        <end position="62"/>
    </location>
</feature>
<evidence type="ECO:0000313" key="7">
    <source>
        <dbReference type="Proteomes" id="UP000011693"/>
    </source>
</evidence>
<dbReference type="OrthoDB" id="40048at2157"/>
<dbReference type="InterPro" id="IPR003439">
    <property type="entry name" value="ABC_transporter-like_ATP-bd"/>
</dbReference>
<dbReference type="AlphaFoldDB" id="M0A6N3"/>
<feature type="domain" description="ABC transporter" evidence="5">
    <location>
        <begin position="64"/>
        <end position="285"/>
    </location>
</feature>
<evidence type="ECO:0000256" key="3">
    <source>
        <dbReference type="ARBA" id="ARBA00022840"/>
    </source>
</evidence>
<organism evidence="6 7">
    <name type="scientific">Natrialba chahannaoensis JCM 10990</name>
    <dbReference type="NCBI Taxonomy" id="1227492"/>
    <lineage>
        <taxon>Archaea</taxon>
        <taxon>Methanobacteriati</taxon>
        <taxon>Methanobacteriota</taxon>
        <taxon>Stenosarchaea group</taxon>
        <taxon>Halobacteria</taxon>
        <taxon>Halobacteriales</taxon>
        <taxon>Natrialbaceae</taxon>
        <taxon>Natrialba</taxon>
    </lineage>
</organism>